<accession>A0A9X2PYC1</accession>
<evidence type="ECO:0000313" key="6">
    <source>
        <dbReference type="EMBL" id="MCS3865768.1"/>
    </source>
</evidence>
<organism evidence="4 10">
    <name type="scientific">Salinibacter ruber</name>
    <dbReference type="NCBI Taxonomy" id="146919"/>
    <lineage>
        <taxon>Bacteria</taxon>
        <taxon>Pseudomonadati</taxon>
        <taxon>Rhodothermota</taxon>
        <taxon>Rhodothermia</taxon>
        <taxon>Rhodothermales</taxon>
        <taxon>Salinibacteraceae</taxon>
        <taxon>Salinibacter</taxon>
    </lineage>
</organism>
<comment type="caution">
    <text evidence="4">The sequence shown here is derived from an EMBL/GenBank/DDBJ whole genome shotgun (WGS) entry which is preliminary data.</text>
</comment>
<dbReference type="EMBL" id="JANUAU010000011">
    <property type="protein sequence ID" value="MCS3679085.1"/>
    <property type="molecule type" value="Genomic_DNA"/>
</dbReference>
<evidence type="ECO:0000259" key="2">
    <source>
        <dbReference type="Pfam" id="PF01205"/>
    </source>
</evidence>
<dbReference type="Gene3D" id="3.30.230.30">
    <property type="entry name" value="Impact, N-terminal domain"/>
    <property type="match status" value="1"/>
</dbReference>
<dbReference type="Proteomes" id="UP001155040">
    <property type="component" value="Unassembled WGS sequence"/>
</dbReference>
<gene>
    <name evidence="9" type="ORF">GGP45_001122</name>
    <name evidence="5" type="ORF">GGP61_001739</name>
    <name evidence="4" type="ORF">GGP71_003028</name>
    <name evidence="6" type="ORF">GGP82_002330</name>
    <name evidence="7" type="ORF">GGP83_002299</name>
    <name evidence="8" type="ORF">GGQ01_002131</name>
</gene>
<dbReference type="PANTHER" id="PTHR16301:SF20">
    <property type="entry name" value="IMPACT FAMILY MEMBER YIGZ"/>
    <property type="match status" value="1"/>
</dbReference>
<dbReference type="SUPFAM" id="SSF54211">
    <property type="entry name" value="Ribosomal protein S5 domain 2-like"/>
    <property type="match status" value="1"/>
</dbReference>
<dbReference type="InterPro" id="IPR023582">
    <property type="entry name" value="Impact"/>
</dbReference>
<dbReference type="EMBL" id="JANUAE010000005">
    <property type="protein sequence ID" value="MCS3710135.1"/>
    <property type="molecule type" value="Genomic_DNA"/>
</dbReference>
<dbReference type="Pfam" id="PF01205">
    <property type="entry name" value="Impact_N"/>
    <property type="match status" value="1"/>
</dbReference>
<evidence type="ECO:0000256" key="1">
    <source>
        <dbReference type="ARBA" id="ARBA00007665"/>
    </source>
</evidence>
<dbReference type="SUPFAM" id="SSF54980">
    <property type="entry name" value="EF-G C-terminal domain-like"/>
    <property type="match status" value="1"/>
</dbReference>
<dbReference type="EMBL" id="JANUBL010000002">
    <property type="protein sequence ID" value="MCS4120780.1"/>
    <property type="molecule type" value="Genomic_DNA"/>
</dbReference>
<dbReference type="InterPro" id="IPR020568">
    <property type="entry name" value="Ribosomal_Su5_D2-typ_SF"/>
</dbReference>
<evidence type="ECO:0000313" key="4">
    <source>
        <dbReference type="EMBL" id="MCS3679085.1"/>
    </source>
</evidence>
<proteinExistence type="inferred from homology"/>
<evidence type="ECO:0000259" key="3">
    <source>
        <dbReference type="Pfam" id="PF09186"/>
    </source>
</evidence>
<dbReference type="RefSeq" id="WP_013061716.1">
    <property type="nucleotide sequence ID" value="NZ_CALTRV010000008.1"/>
</dbReference>
<protein>
    <submittedName>
        <fullName evidence="4">YigZ family protein</fullName>
    </submittedName>
</protein>
<dbReference type="InterPro" id="IPR015269">
    <property type="entry name" value="UPF0029_Impact_C"/>
</dbReference>
<dbReference type="Gene3D" id="3.30.70.240">
    <property type="match status" value="1"/>
</dbReference>
<dbReference type="Proteomes" id="UP001155144">
    <property type="component" value="Unassembled WGS sequence"/>
</dbReference>
<dbReference type="PROSITE" id="PS00910">
    <property type="entry name" value="UPF0029"/>
    <property type="match status" value="1"/>
</dbReference>
<dbReference type="InterPro" id="IPR035647">
    <property type="entry name" value="EFG_III/V"/>
</dbReference>
<evidence type="ECO:0000313" key="8">
    <source>
        <dbReference type="EMBL" id="MCS4037052.1"/>
    </source>
</evidence>
<dbReference type="Proteomes" id="UP001155027">
    <property type="component" value="Unassembled WGS sequence"/>
</dbReference>
<dbReference type="GO" id="GO:0005737">
    <property type="term" value="C:cytoplasm"/>
    <property type="evidence" value="ECO:0007669"/>
    <property type="project" value="TreeGrafter"/>
</dbReference>
<dbReference type="Proteomes" id="UP001155010">
    <property type="component" value="Unassembled WGS sequence"/>
</dbReference>
<dbReference type="Proteomes" id="UP001155057">
    <property type="component" value="Unassembled WGS sequence"/>
</dbReference>
<dbReference type="Pfam" id="PF09186">
    <property type="entry name" value="DUF1949"/>
    <property type="match status" value="1"/>
</dbReference>
<dbReference type="EMBL" id="JANUBB010000009">
    <property type="protein sequence ID" value="MCS3952332.1"/>
    <property type="molecule type" value="Genomic_DNA"/>
</dbReference>
<dbReference type="InterPro" id="IPR020569">
    <property type="entry name" value="UPF0029_Impact_CS"/>
</dbReference>
<evidence type="ECO:0000313" key="7">
    <source>
        <dbReference type="EMBL" id="MCS3952332.1"/>
    </source>
</evidence>
<dbReference type="InterPro" id="IPR036956">
    <property type="entry name" value="Impact_N_sf"/>
</dbReference>
<feature type="domain" description="Impact N-terminal" evidence="2">
    <location>
        <begin position="20"/>
        <end position="124"/>
    </location>
</feature>
<evidence type="ECO:0000313" key="10">
    <source>
        <dbReference type="Proteomes" id="UP001155027"/>
    </source>
</evidence>
<dbReference type="Proteomes" id="UP001155034">
    <property type="component" value="Unassembled WGS sequence"/>
</dbReference>
<dbReference type="AlphaFoldDB" id="A0A9X2PYC1"/>
<evidence type="ECO:0000313" key="9">
    <source>
        <dbReference type="EMBL" id="MCS4120780.1"/>
    </source>
</evidence>
<dbReference type="EMBL" id="JANTYZ010000006">
    <property type="protein sequence ID" value="MCS3865768.1"/>
    <property type="molecule type" value="Genomic_DNA"/>
</dbReference>
<dbReference type="PANTHER" id="PTHR16301">
    <property type="entry name" value="IMPACT-RELATED"/>
    <property type="match status" value="1"/>
</dbReference>
<evidence type="ECO:0000313" key="5">
    <source>
        <dbReference type="EMBL" id="MCS3710135.1"/>
    </source>
</evidence>
<reference evidence="4" key="1">
    <citation type="submission" date="2022-08" db="EMBL/GenBank/DDBJ databases">
        <title>Genomic Encyclopedia of Type Strains, Phase V (KMG-V): Genome sequencing to study the core and pangenomes of soil and plant-associated prokaryotes.</title>
        <authorList>
            <person name="Whitman W."/>
        </authorList>
    </citation>
    <scope>NUCLEOTIDE SEQUENCE</scope>
    <source>
        <strain evidence="4">0</strain>
        <strain evidence="6">SP2016B</strain>
        <strain evidence="7">SP2017</strain>
        <strain evidence="8">SP3012</strain>
        <strain evidence="9">SP3026</strain>
        <strain evidence="5">SP3049</strain>
    </source>
</reference>
<name>A0A9X2PYC1_9BACT</name>
<dbReference type="InterPro" id="IPR001498">
    <property type="entry name" value="Impact_N"/>
</dbReference>
<feature type="domain" description="UPF0029" evidence="3">
    <location>
        <begin position="140"/>
        <end position="195"/>
    </location>
</feature>
<sequence>MTDTYHTLDGSGRAEHTVDGSRFLAEAAAVASRAAAEETIATVRAREHKATHHCSAYRLGVTGDTFRYDDDGEPSGTAGRPILRQIDACDLTNTLVVVTRYFGGTELGTGGLARAYGDAAAAALERADKVERVVRTPLRIRYDYDDTAPAERVLRQFDADVRASEYTDVTTLTVGVRQSEVDAFVDAFTNALSDRGDVLRVGR</sequence>
<dbReference type="EMBL" id="JANUBF010000013">
    <property type="protein sequence ID" value="MCS4037052.1"/>
    <property type="molecule type" value="Genomic_DNA"/>
</dbReference>
<dbReference type="GO" id="GO:0006446">
    <property type="term" value="P:regulation of translational initiation"/>
    <property type="evidence" value="ECO:0007669"/>
    <property type="project" value="TreeGrafter"/>
</dbReference>
<comment type="similarity">
    <text evidence="1">Belongs to the IMPACT family.</text>
</comment>